<evidence type="ECO:0000256" key="1">
    <source>
        <dbReference type="ARBA" id="ARBA00004167"/>
    </source>
</evidence>
<organism evidence="7 8">
    <name type="scientific">Klebsiella aerogenes (strain ATCC 13048 / DSM 30053 / CCUG 1429 / JCM 1235 / KCTC 2190 / NBRC 13534 / NCIMB 10102 / NCTC 10006 / CDC 819-56)</name>
    <name type="common">Enterobacter aerogenes</name>
    <dbReference type="NCBI Taxonomy" id="1028307"/>
    <lineage>
        <taxon>Bacteria</taxon>
        <taxon>Pseudomonadati</taxon>
        <taxon>Pseudomonadota</taxon>
        <taxon>Gammaproteobacteria</taxon>
        <taxon>Enterobacterales</taxon>
        <taxon>Enterobacteriaceae</taxon>
        <taxon>Klebsiella/Raoultella group</taxon>
        <taxon>Klebsiella</taxon>
    </lineage>
</organism>
<dbReference type="NCBIfam" id="TIGR02532">
    <property type="entry name" value="IV_pilin_GFxxxE"/>
    <property type="match status" value="1"/>
</dbReference>
<evidence type="ECO:0000256" key="5">
    <source>
        <dbReference type="ARBA" id="ARBA00023136"/>
    </source>
</evidence>
<dbReference type="PANTHER" id="PTHR39583">
    <property type="entry name" value="TYPE II SECRETION SYSTEM PROTEIN J-RELATED"/>
    <property type="match status" value="1"/>
</dbReference>
<dbReference type="eggNOG" id="COG4795">
    <property type="taxonomic scope" value="Bacteria"/>
</dbReference>
<dbReference type="NCBIfam" id="NF007848">
    <property type="entry name" value="PRK10557.1"/>
    <property type="match status" value="1"/>
</dbReference>
<keyword evidence="5 6" id="KW-0472">Membrane</keyword>
<feature type="transmembrane region" description="Helical" evidence="6">
    <location>
        <begin position="6"/>
        <end position="31"/>
    </location>
</feature>
<proteinExistence type="predicted"/>
<evidence type="ECO:0000256" key="2">
    <source>
        <dbReference type="ARBA" id="ARBA00022481"/>
    </source>
</evidence>
<gene>
    <name evidence="7" type="ordered locus">EAE_02125</name>
</gene>
<dbReference type="GO" id="GO:0016020">
    <property type="term" value="C:membrane"/>
    <property type="evidence" value="ECO:0007669"/>
    <property type="project" value="UniProtKB-SubCell"/>
</dbReference>
<dbReference type="PANTHER" id="PTHR39583:SF3">
    <property type="entry name" value="PREPILIN PEPTIDASE-DEPENDENT PROTEIN B"/>
    <property type="match status" value="1"/>
</dbReference>
<dbReference type="RefSeq" id="WP_015703326.1">
    <property type="nucleotide sequence ID" value="NC_015663.1"/>
</dbReference>
<dbReference type="InterPro" id="IPR012902">
    <property type="entry name" value="N_methyl_site"/>
</dbReference>
<evidence type="ECO:0000256" key="6">
    <source>
        <dbReference type="SAM" id="Phobius"/>
    </source>
</evidence>
<dbReference type="GeneID" id="93313558"/>
<protein>
    <recommendedName>
        <fullName evidence="9">Prepilin peptidase-dependent protein</fullName>
    </recommendedName>
</protein>
<dbReference type="InterPro" id="IPR016419">
    <property type="entry name" value="Prepilin_Pept-dep_B_prd"/>
</dbReference>
<dbReference type="HOGENOM" id="CLU_090952_0_0_6"/>
<dbReference type="GO" id="GO:0015628">
    <property type="term" value="P:protein secretion by the type II secretion system"/>
    <property type="evidence" value="ECO:0007669"/>
    <property type="project" value="TreeGrafter"/>
</dbReference>
<dbReference type="EMBL" id="CP002824">
    <property type="protein sequence ID" value="AEG95360.1"/>
    <property type="molecule type" value="Genomic_DNA"/>
</dbReference>
<dbReference type="PROSITE" id="PS00409">
    <property type="entry name" value="PROKAR_NTER_METHYL"/>
    <property type="match status" value="1"/>
</dbReference>
<evidence type="ECO:0000313" key="8">
    <source>
        <dbReference type="Proteomes" id="UP000008881"/>
    </source>
</evidence>
<dbReference type="Pfam" id="PF07963">
    <property type="entry name" value="N_methyl"/>
    <property type="match status" value="1"/>
</dbReference>
<evidence type="ECO:0000256" key="4">
    <source>
        <dbReference type="ARBA" id="ARBA00022989"/>
    </source>
</evidence>
<dbReference type="PIRSF" id="PIRSF004525">
    <property type="entry name" value="Pilin_peptidase-dep_B_prd"/>
    <property type="match status" value="1"/>
</dbReference>
<keyword evidence="3 6" id="KW-0812">Transmembrane</keyword>
<keyword evidence="2" id="KW-0488">Methylation</keyword>
<comment type="subcellular location">
    <subcellularLocation>
        <location evidence="1">Membrane</location>
        <topology evidence="1">Single-pass membrane protein</topology>
    </subcellularLocation>
</comment>
<dbReference type="InterPro" id="IPR045584">
    <property type="entry name" value="Pilin-like"/>
</dbReference>
<dbReference type="OrthoDB" id="7059546at2"/>
<evidence type="ECO:0000313" key="7">
    <source>
        <dbReference type="EMBL" id="AEG95360.1"/>
    </source>
</evidence>
<dbReference type="InterPro" id="IPR051621">
    <property type="entry name" value="T2SS_protein_J"/>
</dbReference>
<keyword evidence="8" id="KW-1185">Reference proteome</keyword>
<dbReference type="SUPFAM" id="SSF54523">
    <property type="entry name" value="Pili subunits"/>
    <property type="match status" value="1"/>
</dbReference>
<evidence type="ECO:0008006" key="9">
    <source>
        <dbReference type="Google" id="ProtNLM"/>
    </source>
</evidence>
<reference evidence="7 8" key="1">
    <citation type="journal article" date="2012" name="J. Bacteriol.">
        <title>Complete genome sequence of Enterobacter aerogenes KCTC 2190.</title>
        <authorList>
            <person name="Shin S.H."/>
            <person name="Kim S."/>
            <person name="Kim J.Y."/>
            <person name="Lee S."/>
            <person name="Um Y."/>
            <person name="Oh M.K."/>
            <person name="Kim Y.R."/>
            <person name="Lee J."/>
            <person name="Yang K.S."/>
        </authorList>
    </citation>
    <scope>NUCLEOTIDE SEQUENCE [LARGE SCALE GENOMIC DNA]</scope>
    <source>
        <strain evidence="7 8">KCTC 2190</strain>
    </source>
</reference>
<name>A0A0H3FLR7_KLEAK</name>
<dbReference type="Proteomes" id="UP000008881">
    <property type="component" value="Chromosome"/>
</dbReference>
<dbReference type="KEGG" id="eae:EAE_02125"/>
<accession>A0A0H3FLR7</accession>
<keyword evidence="4 6" id="KW-1133">Transmembrane helix</keyword>
<dbReference type="AlphaFoldDB" id="A0A0H3FLR7"/>
<evidence type="ECO:0000256" key="3">
    <source>
        <dbReference type="ARBA" id="ARBA00022692"/>
    </source>
</evidence>
<dbReference type="PATRIC" id="fig|1028307.3.peg.418"/>
<sequence>MPVAARGFSLIETLIAMAIGAVLLLGAARFLPALQRQVLRQTQQQALENELWQRVYALAKHLQRAGYCAGQCHGQALVIASGGQCVIVRWDGNSNGIWDLAPEADADSTGFRLRDGALETRRGVTDCGGKNWEKMTNPAAITVTRFHVERQAVSGFSPELIVTLAAQAQSDSRISAEAQYQVTGFNL</sequence>